<keyword evidence="6" id="KW-1185">Reference proteome</keyword>
<proteinExistence type="predicted"/>
<accession>A0AB34JLC1</accession>
<evidence type="ECO:0000256" key="1">
    <source>
        <dbReference type="ARBA" id="ARBA00022737"/>
    </source>
</evidence>
<gene>
    <name evidence="5" type="ORF">AB1Y20_017456</name>
</gene>
<feature type="compositionally biased region" description="Basic and acidic residues" evidence="4">
    <location>
        <begin position="96"/>
        <end position="127"/>
    </location>
</feature>
<keyword evidence="2 3" id="KW-0040">ANK repeat</keyword>
<feature type="repeat" description="ANK" evidence="3">
    <location>
        <begin position="234"/>
        <end position="266"/>
    </location>
</feature>
<dbReference type="PROSITE" id="PS50088">
    <property type="entry name" value="ANK_REPEAT"/>
    <property type="match status" value="2"/>
</dbReference>
<protein>
    <submittedName>
        <fullName evidence="5">Uncharacterized protein</fullName>
    </submittedName>
</protein>
<dbReference type="Proteomes" id="UP001515480">
    <property type="component" value="Unassembled WGS sequence"/>
</dbReference>
<evidence type="ECO:0000313" key="6">
    <source>
        <dbReference type="Proteomes" id="UP001515480"/>
    </source>
</evidence>
<keyword evidence="1" id="KW-0677">Repeat</keyword>
<dbReference type="PANTHER" id="PTHR24198">
    <property type="entry name" value="ANKYRIN REPEAT AND PROTEIN KINASE DOMAIN-CONTAINING PROTEIN"/>
    <property type="match status" value="1"/>
</dbReference>
<dbReference type="Gene3D" id="1.25.40.20">
    <property type="entry name" value="Ankyrin repeat-containing domain"/>
    <property type="match status" value="2"/>
</dbReference>
<feature type="compositionally biased region" description="Low complexity" evidence="4">
    <location>
        <begin position="370"/>
        <end position="385"/>
    </location>
</feature>
<dbReference type="InterPro" id="IPR036770">
    <property type="entry name" value="Ankyrin_rpt-contain_sf"/>
</dbReference>
<feature type="region of interest" description="Disordered" evidence="4">
    <location>
        <begin position="93"/>
        <end position="194"/>
    </location>
</feature>
<sequence length="526" mass="55875">MDAFQLCLNGRGDDLAAALDADPTLLDRPQQGGLYDSRTLLHCAASKGHALVVQMLLSRGAQREAVDKRGQTALALAQKLGHHEIEQLLLGAQDAGRAEAPRRAEDGEGEQRSRANDRMGAEKRGRAEEEEEEAPEKQRRIAGSMETHTTAPLPVSEPRPLAREGTGKRRLSPLSDHATDSPAAKRATGSIAHEFPPGMDPFQLCLNGKTAELAVMLDVDPGLVHRTQEGGLYDSRTLLHCAAAKGRAELVALLLERGADPAAVEKRGHTAASLARKLGHISVVQLLERGAPAEGLTSRLRPSALAFTPRQPPWSSSNVSERQAALPAAAAVASRVLESSSPVTLARFDSADYAMSREAKKKWSAPPPAAHAAPCDSKAPAASAPEAPPAAHPDSMASAESATDVRVHVHECTAADRPPFASPAGALTLSRVVHKAETTSMDDVIEALRKEHCLTAIREPKDASGQLVPGATDVFTAWLNHADATDGSFDSDLHVWCLVDRPGPDGDHTTIYDILTEEADSLDDSS</sequence>
<dbReference type="InterPro" id="IPR002110">
    <property type="entry name" value="Ankyrin_rpt"/>
</dbReference>
<dbReference type="PANTHER" id="PTHR24198:SF165">
    <property type="entry name" value="ANKYRIN REPEAT-CONTAINING PROTEIN-RELATED"/>
    <property type="match status" value="1"/>
</dbReference>
<dbReference type="AlphaFoldDB" id="A0AB34JLC1"/>
<evidence type="ECO:0000256" key="4">
    <source>
        <dbReference type="SAM" id="MobiDB-lite"/>
    </source>
</evidence>
<organism evidence="5 6">
    <name type="scientific">Prymnesium parvum</name>
    <name type="common">Toxic golden alga</name>
    <dbReference type="NCBI Taxonomy" id="97485"/>
    <lineage>
        <taxon>Eukaryota</taxon>
        <taxon>Haptista</taxon>
        <taxon>Haptophyta</taxon>
        <taxon>Prymnesiophyceae</taxon>
        <taxon>Prymnesiales</taxon>
        <taxon>Prymnesiaceae</taxon>
        <taxon>Prymnesium</taxon>
    </lineage>
</organism>
<feature type="repeat" description="ANK" evidence="3">
    <location>
        <begin position="36"/>
        <end position="68"/>
    </location>
</feature>
<evidence type="ECO:0000313" key="5">
    <source>
        <dbReference type="EMBL" id="KAL1522468.1"/>
    </source>
</evidence>
<comment type="caution">
    <text evidence="5">The sequence shown here is derived from an EMBL/GenBank/DDBJ whole genome shotgun (WGS) entry which is preliminary data.</text>
</comment>
<evidence type="ECO:0000256" key="3">
    <source>
        <dbReference type="PROSITE-ProRule" id="PRU00023"/>
    </source>
</evidence>
<name>A0AB34JLC1_PRYPA</name>
<dbReference type="SMART" id="SM00248">
    <property type="entry name" value="ANK"/>
    <property type="match status" value="2"/>
</dbReference>
<dbReference type="GO" id="GO:0005737">
    <property type="term" value="C:cytoplasm"/>
    <property type="evidence" value="ECO:0007669"/>
    <property type="project" value="TreeGrafter"/>
</dbReference>
<dbReference type="SUPFAM" id="SSF48403">
    <property type="entry name" value="Ankyrin repeat"/>
    <property type="match status" value="1"/>
</dbReference>
<dbReference type="EMBL" id="JBGBPQ010000006">
    <property type="protein sequence ID" value="KAL1522468.1"/>
    <property type="molecule type" value="Genomic_DNA"/>
</dbReference>
<dbReference type="Pfam" id="PF12796">
    <property type="entry name" value="Ank_2"/>
    <property type="match status" value="2"/>
</dbReference>
<feature type="region of interest" description="Disordered" evidence="4">
    <location>
        <begin position="362"/>
        <end position="403"/>
    </location>
</feature>
<reference evidence="5 6" key="1">
    <citation type="journal article" date="2024" name="Science">
        <title>Giant polyketide synthase enzymes in the biosynthesis of giant marine polyether toxins.</title>
        <authorList>
            <person name="Fallon T.R."/>
            <person name="Shende V.V."/>
            <person name="Wierzbicki I.H."/>
            <person name="Pendleton A.L."/>
            <person name="Watervoot N.F."/>
            <person name="Auber R.P."/>
            <person name="Gonzalez D.J."/>
            <person name="Wisecaver J.H."/>
            <person name="Moore B.S."/>
        </authorList>
    </citation>
    <scope>NUCLEOTIDE SEQUENCE [LARGE SCALE GENOMIC DNA]</scope>
    <source>
        <strain evidence="5 6">12B1</strain>
    </source>
</reference>
<dbReference type="PROSITE" id="PS50297">
    <property type="entry name" value="ANK_REP_REGION"/>
    <property type="match status" value="2"/>
</dbReference>
<evidence type="ECO:0000256" key="2">
    <source>
        <dbReference type="ARBA" id="ARBA00023043"/>
    </source>
</evidence>